<evidence type="ECO:0000313" key="1">
    <source>
        <dbReference type="EMBL" id="GAL79740.1"/>
    </source>
</evidence>
<dbReference type="Proteomes" id="UP000029643">
    <property type="component" value="Unassembled WGS sequence"/>
</dbReference>
<organism evidence="1 2">
    <name type="scientific">Algibacter lectus</name>
    <dbReference type="NCBI Taxonomy" id="221126"/>
    <lineage>
        <taxon>Bacteria</taxon>
        <taxon>Pseudomonadati</taxon>
        <taxon>Bacteroidota</taxon>
        <taxon>Flavobacteriia</taxon>
        <taxon>Flavobacteriales</taxon>
        <taxon>Flavobacteriaceae</taxon>
        <taxon>Algibacter</taxon>
    </lineage>
</organism>
<evidence type="ECO:0000313" key="2">
    <source>
        <dbReference type="Proteomes" id="UP000029643"/>
    </source>
</evidence>
<proteinExistence type="predicted"/>
<reference evidence="1 2" key="1">
    <citation type="journal article" date="2014" name="Genome Announc.">
        <title>Draft Genome Sequences of Marine Flavobacterium Algibacter lectus Strains SS8 and NR4.</title>
        <authorList>
            <person name="Takatani N."/>
            <person name="Nakanishi M."/>
            <person name="Meirelles P."/>
            <person name="Mino S."/>
            <person name="Suda W."/>
            <person name="Oshima K."/>
            <person name="Hattori M."/>
            <person name="Ohkuma M."/>
            <person name="Hosokawa M."/>
            <person name="Miyashita K."/>
            <person name="Thompson F.L."/>
            <person name="Niwa A."/>
            <person name="Sawabe T."/>
            <person name="Sawabe T."/>
        </authorList>
    </citation>
    <scope>NUCLEOTIDE SEQUENCE [LARGE SCALE GENOMIC DNA]</scope>
    <source>
        <strain evidence="2">JCM19274</strain>
    </source>
</reference>
<sequence length="54" mass="6416">MIGHGCFFFEPVKFCRLVFCGLRGVQSKNSEIFMITYLSETETVHFLIDRYQYL</sequence>
<dbReference type="EMBL" id="BBNU01000007">
    <property type="protein sequence ID" value="GAL79740.1"/>
    <property type="molecule type" value="Genomic_DNA"/>
</dbReference>
<accession>A0A090WRH7</accession>
<comment type="caution">
    <text evidence="1">The sequence shown here is derived from an EMBL/GenBank/DDBJ whole genome shotgun (WGS) entry which is preliminary data.</text>
</comment>
<dbReference type="AlphaFoldDB" id="A0A090WRH7"/>
<name>A0A090WRH7_9FLAO</name>
<protein>
    <submittedName>
        <fullName evidence="1">Uncharacterized protein</fullName>
    </submittedName>
</protein>
<gene>
    <name evidence="1" type="ORF">JCM19274_3152</name>
</gene>